<evidence type="ECO:0000256" key="11">
    <source>
        <dbReference type="ARBA" id="ARBA00023316"/>
    </source>
</evidence>
<feature type="domain" description="Glycoside hydrolase family 31 N-terminal" evidence="17">
    <location>
        <begin position="100"/>
        <end position="213"/>
    </location>
</feature>
<dbReference type="RefSeq" id="XP_007405292.1">
    <property type="nucleotide sequence ID" value="XM_007405230.1"/>
</dbReference>
<reference evidence="20" key="1">
    <citation type="journal article" date="2011" name="Proc. Natl. Acad. Sci. U.S.A.">
        <title>Obligate biotrophy features unraveled by the genomic analysis of rust fungi.</title>
        <authorList>
            <person name="Duplessis S."/>
            <person name="Cuomo C.A."/>
            <person name="Lin Y.-C."/>
            <person name="Aerts A."/>
            <person name="Tisserant E."/>
            <person name="Veneault-Fourrey C."/>
            <person name="Joly D.L."/>
            <person name="Hacquard S."/>
            <person name="Amselem J."/>
            <person name="Cantarel B.L."/>
            <person name="Chiu R."/>
            <person name="Coutinho P.M."/>
            <person name="Feau N."/>
            <person name="Field M."/>
            <person name="Frey P."/>
            <person name="Gelhaye E."/>
            <person name="Goldberg J."/>
            <person name="Grabherr M.G."/>
            <person name="Kodira C.D."/>
            <person name="Kohler A."/>
            <person name="Kuees U."/>
            <person name="Lindquist E.A."/>
            <person name="Lucas S.M."/>
            <person name="Mago R."/>
            <person name="Mauceli E."/>
            <person name="Morin E."/>
            <person name="Murat C."/>
            <person name="Pangilinan J.L."/>
            <person name="Park R."/>
            <person name="Pearson M."/>
            <person name="Quesneville H."/>
            <person name="Rouhier N."/>
            <person name="Sakthikumar S."/>
            <person name="Salamov A.A."/>
            <person name="Schmutz J."/>
            <person name="Selles B."/>
            <person name="Shapiro H."/>
            <person name="Tanguay P."/>
            <person name="Tuskan G.A."/>
            <person name="Henrissat B."/>
            <person name="Van de Peer Y."/>
            <person name="Rouze P."/>
            <person name="Ellis J.G."/>
            <person name="Dodds P.N."/>
            <person name="Schein J.E."/>
            <person name="Zhong S."/>
            <person name="Hamelin R.C."/>
            <person name="Grigoriev I.V."/>
            <person name="Szabo L.J."/>
            <person name="Martin F."/>
        </authorList>
    </citation>
    <scope>NUCLEOTIDE SEQUENCE [LARGE SCALE GENOMIC DNA]</scope>
    <source>
        <strain evidence="20">98AG31 / pathotype 3-4-7</strain>
    </source>
</reference>
<protein>
    <recommendedName>
        <fullName evidence="4">beta-glucosidase</fullName>
        <ecNumber evidence="4">3.2.1.21</ecNumber>
    </recommendedName>
</protein>
<accession>F4R886</accession>
<sequence>MDIKRLFLLLVFFISLSFLALAQCPTYRATNVTSANNSLHAILSLDGPACSTRDVTSLNLIVTYEETTRLHVRILDASSNRYEVPEQVVPRPSSAFVQPSQAALAFSYDAFPFSFTVTRRANNETLFSTSDGPPLVYRDRHISLRTVLPLTAAIFGLGESTDPFRIPPGTLRTLWARDAYGTDEHTNLYGSHPVYFDHRPSGTHGVFLLNSNGMDVSVESDFLQYDIIGGVLDLYFLSGPSPIEVAQQYSQIIGRPAMVPYWSLGFQQCRFGYKSLLIFLILGWTDIDYMNHSRVFTLDPENFPLQRMREIVDQLHAHNQRYVMVMDPAVAYQPGDNGAFDRGTKSDIFLKEANGTYYKEMVWAGASVYPDWFHTSIQSYWSGEFQRFFDPESGIDIDGILIDMNEPALPVANVRVVAKTTLRTLSLKRKQRRQAENRSVDEYDTHNLFGTLMSSITRKAMLERRPNLMPVIISRSTFPGLGARAGHWTGDNISDWTHYRASIIQMLSFASIFQIPFVGSDVCGFGGNATEELCGRNHNEVGSLSQEFYRWSSVTRAARVAIILRYSLLDYLYTQLRWQQHDGTPAIQPLWFVYPDDPQLINIQSQFFFGDALVSDIFSFVSFARNGHELKFNVAENDQTRQLVSPVMEENSTSVKAYIPEAGISGLRITGREAHIKAEVKMVTFLATLGVQDARVTGGGQGELRVDSEAKIVQVIGNWSLSMGDQLLFELELET</sequence>
<dbReference type="EC" id="3.2.1.21" evidence="4"/>
<feature type="signal peptide" evidence="15">
    <location>
        <begin position="1"/>
        <end position="22"/>
    </location>
</feature>
<dbReference type="Pfam" id="PF13802">
    <property type="entry name" value="Gal_mutarotas_2"/>
    <property type="match status" value="1"/>
</dbReference>
<keyword evidence="10 14" id="KW-0326">Glycosidase</keyword>
<dbReference type="OrthoDB" id="5839090at2759"/>
<keyword evidence="11" id="KW-0961">Cell wall biogenesis/degradation</keyword>
<evidence type="ECO:0000259" key="17">
    <source>
        <dbReference type="Pfam" id="PF13802"/>
    </source>
</evidence>
<dbReference type="SUPFAM" id="SSF74650">
    <property type="entry name" value="Galactose mutarotase-like"/>
    <property type="match status" value="1"/>
</dbReference>
<keyword evidence="20" id="KW-1185">Reference proteome</keyword>
<evidence type="ECO:0000256" key="6">
    <source>
        <dbReference type="ARBA" id="ARBA00022729"/>
    </source>
</evidence>
<name>F4R886_MELLP</name>
<gene>
    <name evidence="19" type="ORF">MELLADRAFT_102419</name>
</gene>
<dbReference type="InterPro" id="IPR013780">
    <property type="entry name" value="Glyco_hydro_b"/>
</dbReference>
<comment type="subcellular location">
    <subcellularLocation>
        <location evidence="2">Secreted</location>
    </subcellularLocation>
</comment>
<comment type="function">
    <text evidence="13">Glucosidase involved in the degradation of cellulosic biomass. Has both alpha- and beta-glucosidase activity.</text>
</comment>
<comment type="catalytic activity">
    <reaction evidence="1">
        <text>Hydrolysis of terminal, non-reducing beta-D-glucosyl residues with release of beta-D-glucose.</text>
        <dbReference type="EC" id="3.2.1.21"/>
    </reaction>
</comment>
<evidence type="ECO:0000259" key="16">
    <source>
        <dbReference type="Pfam" id="PF01055"/>
    </source>
</evidence>
<dbReference type="InterPro" id="IPR048395">
    <property type="entry name" value="Glyco_hydro_31_C"/>
</dbReference>
<dbReference type="Gene3D" id="2.60.40.1180">
    <property type="entry name" value="Golgi alpha-mannosidase II"/>
    <property type="match status" value="1"/>
</dbReference>
<keyword evidence="6 15" id="KW-0732">Signal</keyword>
<evidence type="ECO:0000313" key="19">
    <source>
        <dbReference type="EMBL" id="EGG11657.1"/>
    </source>
</evidence>
<evidence type="ECO:0000256" key="9">
    <source>
        <dbReference type="ARBA" id="ARBA00023277"/>
    </source>
</evidence>
<evidence type="ECO:0000313" key="20">
    <source>
        <dbReference type="Proteomes" id="UP000001072"/>
    </source>
</evidence>
<feature type="domain" description="Glycoside hydrolase family 31 TIM barrel" evidence="16">
    <location>
        <begin position="256"/>
        <end position="575"/>
    </location>
</feature>
<dbReference type="GO" id="GO:0000272">
    <property type="term" value="P:polysaccharide catabolic process"/>
    <property type="evidence" value="ECO:0007669"/>
    <property type="project" value="UniProtKB-KW"/>
</dbReference>
<dbReference type="SUPFAM" id="SSF51445">
    <property type="entry name" value="(Trans)glycosidases"/>
    <property type="match status" value="1"/>
</dbReference>
<dbReference type="HOGENOM" id="CLU_000631_11_0_1"/>
<dbReference type="Gene3D" id="2.60.40.1760">
    <property type="entry name" value="glycosyl hydrolase (family 31)"/>
    <property type="match status" value="1"/>
</dbReference>
<feature type="chain" id="PRO_5003317363" description="beta-glucosidase" evidence="15">
    <location>
        <begin position="23"/>
        <end position="735"/>
    </location>
</feature>
<evidence type="ECO:0000256" key="15">
    <source>
        <dbReference type="SAM" id="SignalP"/>
    </source>
</evidence>
<keyword evidence="12" id="KW-0624">Polysaccharide degradation</keyword>
<evidence type="ECO:0000256" key="14">
    <source>
        <dbReference type="RuleBase" id="RU361185"/>
    </source>
</evidence>
<evidence type="ECO:0000259" key="18">
    <source>
        <dbReference type="Pfam" id="PF21365"/>
    </source>
</evidence>
<dbReference type="Pfam" id="PF21365">
    <property type="entry name" value="Glyco_hydro_31_3rd"/>
    <property type="match status" value="1"/>
</dbReference>
<evidence type="ECO:0000256" key="10">
    <source>
        <dbReference type="ARBA" id="ARBA00023295"/>
    </source>
</evidence>
<evidence type="ECO:0000256" key="13">
    <source>
        <dbReference type="ARBA" id="ARBA00025512"/>
    </source>
</evidence>
<dbReference type="KEGG" id="mlr:MELLADRAFT_102419"/>
<keyword evidence="9" id="KW-0119">Carbohydrate metabolism</keyword>
<organism evidence="20">
    <name type="scientific">Melampsora larici-populina (strain 98AG31 / pathotype 3-4-7)</name>
    <name type="common">Poplar leaf rust fungus</name>
    <dbReference type="NCBI Taxonomy" id="747676"/>
    <lineage>
        <taxon>Eukaryota</taxon>
        <taxon>Fungi</taxon>
        <taxon>Dikarya</taxon>
        <taxon>Basidiomycota</taxon>
        <taxon>Pucciniomycotina</taxon>
        <taxon>Pucciniomycetes</taxon>
        <taxon>Pucciniales</taxon>
        <taxon>Melampsoraceae</taxon>
        <taxon>Melampsora</taxon>
    </lineage>
</organism>
<dbReference type="PANTHER" id="PTHR22762">
    <property type="entry name" value="ALPHA-GLUCOSIDASE"/>
    <property type="match status" value="1"/>
</dbReference>
<evidence type="ECO:0000256" key="12">
    <source>
        <dbReference type="ARBA" id="ARBA00023326"/>
    </source>
</evidence>
<evidence type="ECO:0000256" key="8">
    <source>
        <dbReference type="ARBA" id="ARBA00023180"/>
    </source>
</evidence>
<dbReference type="Gene3D" id="3.20.20.80">
    <property type="entry name" value="Glycosidases"/>
    <property type="match status" value="1"/>
</dbReference>
<dbReference type="GO" id="GO:0008422">
    <property type="term" value="F:beta-glucosidase activity"/>
    <property type="evidence" value="ECO:0007669"/>
    <property type="project" value="UniProtKB-EC"/>
</dbReference>
<dbReference type="Proteomes" id="UP000001072">
    <property type="component" value="Unassembled WGS sequence"/>
</dbReference>
<evidence type="ECO:0000256" key="7">
    <source>
        <dbReference type="ARBA" id="ARBA00022801"/>
    </source>
</evidence>
<proteinExistence type="inferred from homology"/>
<keyword evidence="7 14" id="KW-0378">Hydrolase</keyword>
<evidence type="ECO:0000256" key="1">
    <source>
        <dbReference type="ARBA" id="ARBA00000448"/>
    </source>
</evidence>
<dbReference type="GO" id="GO:0071555">
    <property type="term" value="P:cell wall organization"/>
    <property type="evidence" value="ECO:0007669"/>
    <property type="project" value="UniProtKB-KW"/>
</dbReference>
<dbReference type="InterPro" id="IPR025887">
    <property type="entry name" value="Glyco_hydro_31_N_dom"/>
</dbReference>
<dbReference type="PANTHER" id="PTHR22762:SF67">
    <property type="entry name" value="ALPHA_BETA-GLUCOSIDASE AGDC-RELATED"/>
    <property type="match status" value="1"/>
</dbReference>
<dbReference type="Pfam" id="PF01055">
    <property type="entry name" value="Glyco_hydro_31_2nd"/>
    <property type="match status" value="1"/>
</dbReference>
<dbReference type="FunCoup" id="F4R886">
    <property type="interactions" value="42"/>
</dbReference>
<evidence type="ECO:0000256" key="5">
    <source>
        <dbReference type="ARBA" id="ARBA00022525"/>
    </source>
</evidence>
<evidence type="ECO:0000256" key="2">
    <source>
        <dbReference type="ARBA" id="ARBA00004613"/>
    </source>
</evidence>
<dbReference type="CDD" id="cd14752">
    <property type="entry name" value="GH31_N"/>
    <property type="match status" value="1"/>
</dbReference>
<dbReference type="InParanoid" id="F4R886"/>
<dbReference type="InterPro" id="IPR017853">
    <property type="entry name" value="GH"/>
</dbReference>
<dbReference type="STRING" id="747676.F4R886"/>
<keyword evidence="5" id="KW-0964">Secreted</keyword>
<dbReference type="VEuPathDB" id="FungiDB:MELLADRAFT_102419"/>
<dbReference type="InterPro" id="IPR011013">
    <property type="entry name" value="Gal_mutarotase_sf_dom"/>
</dbReference>
<dbReference type="AlphaFoldDB" id="F4R886"/>
<feature type="domain" description="Glycosyl hydrolase family 31 C-terminal" evidence="18">
    <location>
        <begin position="583"/>
        <end position="614"/>
    </location>
</feature>
<evidence type="ECO:0000256" key="3">
    <source>
        <dbReference type="ARBA" id="ARBA00007806"/>
    </source>
</evidence>
<keyword evidence="8" id="KW-0325">Glycoprotein</keyword>
<dbReference type="InterPro" id="IPR000322">
    <property type="entry name" value="Glyco_hydro_31_TIM"/>
</dbReference>
<dbReference type="EMBL" id="GL883092">
    <property type="protein sequence ID" value="EGG11657.1"/>
    <property type="molecule type" value="Genomic_DNA"/>
</dbReference>
<dbReference type="GO" id="GO:0005576">
    <property type="term" value="C:extracellular region"/>
    <property type="evidence" value="ECO:0007669"/>
    <property type="project" value="UniProtKB-SubCell"/>
</dbReference>
<comment type="similarity">
    <text evidence="3 14">Belongs to the glycosyl hydrolase 31 family.</text>
</comment>
<dbReference type="GeneID" id="18921670"/>
<dbReference type="GO" id="GO:0030246">
    <property type="term" value="F:carbohydrate binding"/>
    <property type="evidence" value="ECO:0007669"/>
    <property type="project" value="InterPro"/>
</dbReference>
<dbReference type="eggNOG" id="KOG1065">
    <property type="taxonomic scope" value="Eukaryota"/>
</dbReference>
<evidence type="ECO:0000256" key="4">
    <source>
        <dbReference type="ARBA" id="ARBA00012744"/>
    </source>
</evidence>